<sequence>MSRSARQSADWKADVPGTPGLPPAVITLVRLAGTFPALCAAARFTSGKRLLAGLWGAGPGRSAAETRAST</sequence>
<name>A0AAU2VD08_9ACTN</name>
<organism evidence="1">
    <name type="scientific">Streptomyces sp. NBC_00003</name>
    <dbReference type="NCBI Taxonomy" id="2903608"/>
    <lineage>
        <taxon>Bacteria</taxon>
        <taxon>Bacillati</taxon>
        <taxon>Actinomycetota</taxon>
        <taxon>Actinomycetes</taxon>
        <taxon>Kitasatosporales</taxon>
        <taxon>Streptomycetaceae</taxon>
        <taxon>Streptomyces</taxon>
    </lineage>
</organism>
<dbReference type="AlphaFoldDB" id="A0AAU2VD08"/>
<accession>A0AAU2VD08</accession>
<gene>
    <name evidence="1" type="ORF">OG549_34530</name>
</gene>
<dbReference type="EMBL" id="CP108318">
    <property type="protein sequence ID" value="WTW65353.1"/>
    <property type="molecule type" value="Genomic_DNA"/>
</dbReference>
<reference evidence="1" key="1">
    <citation type="submission" date="2022-10" db="EMBL/GenBank/DDBJ databases">
        <title>The complete genomes of actinobacterial strains from the NBC collection.</title>
        <authorList>
            <person name="Joergensen T.S."/>
            <person name="Alvarez Arevalo M."/>
            <person name="Sterndorff E.B."/>
            <person name="Faurdal D."/>
            <person name="Vuksanovic O."/>
            <person name="Mourched A.-S."/>
            <person name="Charusanti P."/>
            <person name="Shaw S."/>
            <person name="Blin K."/>
            <person name="Weber T."/>
        </authorList>
    </citation>
    <scope>NUCLEOTIDE SEQUENCE</scope>
    <source>
        <strain evidence="1">NBC_00003</strain>
    </source>
</reference>
<proteinExistence type="predicted"/>
<evidence type="ECO:0000313" key="1">
    <source>
        <dbReference type="EMBL" id="WTW65353.1"/>
    </source>
</evidence>
<protein>
    <submittedName>
        <fullName evidence="1">Uncharacterized protein</fullName>
    </submittedName>
</protein>